<comment type="caution">
    <text evidence="2">The sequence shown here is derived from an EMBL/GenBank/DDBJ whole genome shotgun (WGS) entry which is preliminary data.</text>
</comment>
<protein>
    <submittedName>
        <fullName evidence="2">BrnT family toxin</fullName>
    </submittedName>
</protein>
<keyword evidence="3" id="KW-1185">Reference proteome</keyword>
<feature type="transmembrane region" description="Helical" evidence="1">
    <location>
        <begin position="48"/>
        <end position="68"/>
    </location>
</feature>
<sequence>MKFIAQEPKRSANIAKHGFDPAQFEEAFSFDRYATVPTKPSRTGRARFLLIGTWFGEAVVVVIVSPLGTEAFDVVSVRRANRTERSIYEAL</sequence>
<dbReference type="Pfam" id="PF04365">
    <property type="entry name" value="BrnT_toxin"/>
    <property type="match status" value="1"/>
</dbReference>
<reference evidence="2" key="1">
    <citation type="submission" date="2024-06" db="EMBL/GenBank/DDBJ databases">
        <authorList>
            <person name="Campbell A.G."/>
        </authorList>
    </citation>
    <scope>NUCLEOTIDE SEQUENCE</scope>
    <source>
        <strain evidence="2">EM17</strain>
    </source>
</reference>
<keyword evidence="1" id="KW-1133">Transmembrane helix</keyword>
<dbReference type="EMBL" id="JBELQD010000038">
    <property type="protein sequence ID" value="MER2291130.1"/>
    <property type="molecule type" value="Genomic_DNA"/>
</dbReference>
<keyword evidence="1" id="KW-0472">Membrane</keyword>
<keyword evidence="1" id="KW-0812">Transmembrane</keyword>
<dbReference type="InterPro" id="IPR038573">
    <property type="entry name" value="BrnT_sf"/>
</dbReference>
<name>A0ABV1R8I8_9HYPH</name>
<evidence type="ECO:0000313" key="3">
    <source>
        <dbReference type="Proteomes" id="UP001432995"/>
    </source>
</evidence>
<dbReference type="RefSeq" id="WP_279889671.1">
    <property type="nucleotide sequence ID" value="NZ_JARVWR010000010.1"/>
</dbReference>
<organism evidence="2 3">
    <name type="scientific">Methylobacterium brachiatum</name>
    <dbReference type="NCBI Taxonomy" id="269660"/>
    <lineage>
        <taxon>Bacteria</taxon>
        <taxon>Pseudomonadati</taxon>
        <taxon>Pseudomonadota</taxon>
        <taxon>Alphaproteobacteria</taxon>
        <taxon>Hyphomicrobiales</taxon>
        <taxon>Methylobacteriaceae</taxon>
        <taxon>Methylobacterium</taxon>
    </lineage>
</organism>
<dbReference type="Gene3D" id="3.10.450.530">
    <property type="entry name" value="Ribonuclease toxin, BrnT, of type II toxin-antitoxin system"/>
    <property type="match status" value="1"/>
</dbReference>
<proteinExistence type="predicted"/>
<dbReference type="InterPro" id="IPR007460">
    <property type="entry name" value="BrnT_toxin"/>
</dbReference>
<accession>A0ABV1R8I8</accession>
<dbReference type="Proteomes" id="UP001432995">
    <property type="component" value="Unassembled WGS sequence"/>
</dbReference>
<gene>
    <name evidence="2" type="ORF">ABS770_23040</name>
</gene>
<evidence type="ECO:0000313" key="2">
    <source>
        <dbReference type="EMBL" id="MER2291130.1"/>
    </source>
</evidence>
<evidence type="ECO:0000256" key="1">
    <source>
        <dbReference type="SAM" id="Phobius"/>
    </source>
</evidence>